<evidence type="ECO:0000259" key="1">
    <source>
        <dbReference type="PROSITE" id="PS00028"/>
    </source>
</evidence>
<gene>
    <name evidence="2" type="ORF">EB796_010367</name>
</gene>
<evidence type="ECO:0000313" key="3">
    <source>
        <dbReference type="Proteomes" id="UP000593567"/>
    </source>
</evidence>
<evidence type="ECO:0000313" key="2">
    <source>
        <dbReference type="EMBL" id="KAF6031323.1"/>
    </source>
</evidence>
<dbReference type="AlphaFoldDB" id="A0A7J7JZF9"/>
<dbReference type="PROSITE" id="PS00028">
    <property type="entry name" value="ZINC_FINGER_C2H2_1"/>
    <property type="match status" value="2"/>
</dbReference>
<reference evidence="2" key="1">
    <citation type="submission" date="2020-06" db="EMBL/GenBank/DDBJ databases">
        <title>Draft genome of Bugula neritina, a colonial animal packing powerful symbionts and potential medicines.</title>
        <authorList>
            <person name="Rayko M."/>
        </authorList>
    </citation>
    <scope>NUCLEOTIDE SEQUENCE [LARGE SCALE GENOMIC DNA]</scope>
    <source>
        <strain evidence="2">Kwan_BN1</strain>
    </source>
</reference>
<feature type="domain" description="C2H2-type" evidence="1">
    <location>
        <begin position="16"/>
        <end position="37"/>
    </location>
</feature>
<accession>A0A7J7JZF9</accession>
<feature type="domain" description="C2H2-type" evidence="1">
    <location>
        <begin position="135"/>
        <end position="156"/>
    </location>
</feature>
<dbReference type="Proteomes" id="UP000593567">
    <property type="component" value="Unassembled WGS sequence"/>
</dbReference>
<organism evidence="2 3">
    <name type="scientific">Bugula neritina</name>
    <name type="common">Brown bryozoan</name>
    <name type="synonym">Sertularia neritina</name>
    <dbReference type="NCBI Taxonomy" id="10212"/>
    <lineage>
        <taxon>Eukaryota</taxon>
        <taxon>Metazoa</taxon>
        <taxon>Spiralia</taxon>
        <taxon>Lophotrochozoa</taxon>
        <taxon>Bryozoa</taxon>
        <taxon>Gymnolaemata</taxon>
        <taxon>Cheilostomatida</taxon>
        <taxon>Flustrina</taxon>
        <taxon>Buguloidea</taxon>
        <taxon>Bugulidae</taxon>
        <taxon>Bugula</taxon>
    </lineage>
</organism>
<comment type="caution">
    <text evidence="2">The sequence shown here is derived from an EMBL/GenBank/DDBJ whole genome shotgun (WGS) entry which is preliminary data.</text>
</comment>
<name>A0A7J7JZF9_BUGNE</name>
<dbReference type="EMBL" id="VXIV02001625">
    <property type="protein sequence ID" value="KAF6031323.1"/>
    <property type="molecule type" value="Genomic_DNA"/>
</dbReference>
<proteinExistence type="predicted"/>
<protein>
    <recommendedName>
        <fullName evidence="1">C2H2-type domain-containing protein</fullName>
    </recommendedName>
</protein>
<dbReference type="SMART" id="SM00355">
    <property type="entry name" value="ZnF_C2H2"/>
    <property type="match status" value="2"/>
</dbReference>
<sequence>MDVMSQFMDVITTFKCKVCEFVCTKQTELFDHVKTEHLPSTSAKSSGTSLDTKPPELAVGEGAEAQTAAILAGLVDETGNTGSYIAGSNMQPVNIQKFVNGNPTEQVVYLDSGENQSQVFLNKNSALDSKGAFICGSCHSSFEDVEKCKKHMVEAHKLEIGVISDSPAAIVLDLDFSSQTENTGDPAATLLSVGKDADTIISGREERPDGKSACLLRWSGKRLVASLRPSWKSWLRKTAGSLWFLWSWHQAKPRPLPLMSQIMS</sequence>
<keyword evidence="3" id="KW-1185">Reference proteome</keyword>
<dbReference type="InterPro" id="IPR013087">
    <property type="entry name" value="Znf_C2H2_type"/>
</dbReference>